<sequence length="128" mass="14456">MDCGSRARPLTAAHIGSLLWLPVTISISACIRYCCKTGSYLLLCKNRWYIPNGQDVKDKMIEAEHDSCIAAHFGTYKTVGRVRGNFFWPKIDESITDYVDTCDVCQWNKSIKHKKFGLLDADGVPLRP</sequence>
<dbReference type="PROSITE" id="PS51257">
    <property type="entry name" value="PROKAR_LIPOPROTEIN"/>
    <property type="match status" value="1"/>
</dbReference>
<evidence type="ECO:0000259" key="2">
    <source>
        <dbReference type="Pfam" id="PF17921"/>
    </source>
</evidence>
<dbReference type="Proteomes" id="UP001412239">
    <property type="component" value="Unassembled WGS sequence"/>
</dbReference>
<feature type="chain" id="PRO_5012629475" description="Integrase zinc-binding domain-containing protein" evidence="1">
    <location>
        <begin position="29"/>
        <end position="128"/>
    </location>
</feature>
<organism evidence="3 4">
    <name type="scientific">Tuber aestivum</name>
    <name type="common">summer truffle</name>
    <dbReference type="NCBI Taxonomy" id="59557"/>
    <lineage>
        <taxon>Eukaryota</taxon>
        <taxon>Fungi</taxon>
        <taxon>Dikarya</taxon>
        <taxon>Ascomycota</taxon>
        <taxon>Pezizomycotina</taxon>
        <taxon>Pezizomycetes</taxon>
        <taxon>Pezizales</taxon>
        <taxon>Tuberaceae</taxon>
        <taxon>Tuber</taxon>
    </lineage>
</organism>
<evidence type="ECO:0000313" key="3">
    <source>
        <dbReference type="EMBL" id="CUS08280.1"/>
    </source>
</evidence>
<feature type="domain" description="Integrase zinc-binding" evidence="2">
    <location>
        <begin position="55"/>
        <end position="110"/>
    </location>
</feature>
<evidence type="ECO:0000256" key="1">
    <source>
        <dbReference type="SAM" id="SignalP"/>
    </source>
</evidence>
<dbReference type="InterPro" id="IPR041588">
    <property type="entry name" value="Integrase_H2C2"/>
</dbReference>
<evidence type="ECO:0000313" key="4">
    <source>
        <dbReference type="Proteomes" id="UP001412239"/>
    </source>
</evidence>
<gene>
    <name evidence="3" type="ORF">GSTUAT00007634001</name>
</gene>
<dbReference type="AlphaFoldDB" id="A0A292PP67"/>
<name>A0A292PP67_9PEZI</name>
<proteinExistence type="predicted"/>
<keyword evidence="1" id="KW-0732">Signal</keyword>
<dbReference type="Gene3D" id="1.10.340.70">
    <property type="match status" value="1"/>
</dbReference>
<accession>A0A292PP67</accession>
<protein>
    <recommendedName>
        <fullName evidence="2">Integrase zinc-binding domain-containing protein</fullName>
    </recommendedName>
</protein>
<dbReference type="FunFam" id="1.10.340.70:FF:000001">
    <property type="entry name" value="Retrovirus-related Pol polyprotein from transposon gypsy-like Protein"/>
    <property type="match status" value="1"/>
</dbReference>
<dbReference type="EMBL" id="LN891141">
    <property type="protein sequence ID" value="CUS08280.1"/>
    <property type="molecule type" value="Genomic_DNA"/>
</dbReference>
<reference evidence="3" key="1">
    <citation type="submission" date="2015-10" db="EMBL/GenBank/DDBJ databases">
        <authorList>
            <person name="Regsiter A."/>
            <person name="william w."/>
        </authorList>
    </citation>
    <scope>NUCLEOTIDE SEQUENCE</scope>
    <source>
        <strain evidence="3">Montdore</strain>
    </source>
</reference>
<keyword evidence="4" id="KW-1185">Reference proteome</keyword>
<feature type="signal peptide" evidence="1">
    <location>
        <begin position="1"/>
        <end position="28"/>
    </location>
</feature>
<dbReference type="Pfam" id="PF17921">
    <property type="entry name" value="Integrase_H2C2"/>
    <property type="match status" value="1"/>
</dbReference>